<evidence type="ECO:0000256" key="5">
    <source>
        <dbReference type="ARBA" id="ARBA00023002"/>
    </source>
</evidence>
<evidence type="ECO:0000259" key="12">
    <source>
        <dbReference type="SMART" id="SM00829"/>
    </source>
</evidence>
<dbReference type="Gene3D" id="3.90.180.10">
    <property type="entry name" value="Medium-chain alcohol dehydrogenases, catalytic domain"/>
    <property type="match status" value="1"/>
</dbReference>
<dbReference type="GO" id="GO:0003939">
    <property type="term" value="F:L-iditol 2-dehydrogenase (NAD+) activity"/>
    <property type="evidence" value="ECO:0007669"/>
    <property type="project" value="TreeGrafter"/>
</dbReference>
<dbReference type="GO" id="GO:0046526">
    <property type="term" value="F:D-xylulose reductase activity"/>
    <property type="evidence" value="ECO:0007669"/>
    <property type="project" value="UniProtKB-EC"/>
</dbReference>
<dbReference type="Gene3D" id="3.40.50.720">
    <property type="entry name" value="NAD(P)-binding Rossmann-like Domain"/>
    <property type="match status" value="1"/>
</dbReference>
<comment type="function">
    <text evidence="7">Xylitol dehydrogenase which catalyzes the conversion of xylitol to D-xylulose. Xylose is a major component of hemicelluloses such as xylan. Most fungi utilize D-xylose via three enzymatic reactions, xylose reductase (XR), xylitol dehydrogenase (XDH), and xylulokinase, to form xylulose 5-phosphate, which enters pentose phosphate pathway.</text>
</comment>
<dbReference type="GO" id="GO:0006062">
    <property type="term" value="P:sorbitol catabolic process"/>
    <property type="evidence" value="ECO:0007669"/>
    <property type="project" value="TreeGrafter"/>
</dbReference>
<dbReference type="InterPro" id="IPR011032">
    <property type="entry name" value="GroES-like_sf"/>
</dbReference>
<feature type="domain" description="Enoyl reductase (ER)" evidence="12">
    <location>
        <begin position="63"/>
        <end position="399"/>
    </location>
</feature>
<evidence type="ECO:0000256" key="10">
    <source>
        <dbReference type="ARBA" id="ARBA00030139"/>
    </source>
</evidence>
<organism evidence="13 14">
    <name type="scientific">Cryoendolithus antarcticus</name>
    <dbReference type="NCBI Taxonomy" id="1507870"/>
    <lineage>
        <taxon>Eukaryota</taxon>
        <taxon>Fungi</taxon>
        <taxon>Dikarya</taxon>
        <taxon>Ascomycota</taxon>
        <taxon>Pezizomycotina</taxon>
        <taxon>Dothideomycetes</taxon>
        <taxon>Dothideomycetidae</taxon>
        <taxon>Cladosporiales</taxon>
        <taxon>Cladosporiaceae</taxon>
        <taxon>Cryoendolithus</taxon>
    </lineage>
</organism>
<dbReference type="PANTHER" id="PTHR43161:SF9">
    <property type="entry name" value="SORBITOL DEHYDROGENASE"/>
    <property type="match status" value="1"/>
</dbReference>
<name>A0A1V8SCE6_9PEZI</name>
<dbReference type="InterPro" id="IPR020843">
    <property type="entry name" value="ER"/>
</dbReference>
<gene>
    <name evidence="13" type="ORF">B0A48_17382</name>
</gene>
<dbReference type="InterPro" id="IPR013154">
    <property type="entry name" value="ADH-like_N"/>
</dbReference>
<comment type="caution">
    <text evidence="13">The sequence shown here is derived from an EMBL/GenBank/DDBJ whole genome shotgun (WGS) entry which is preliminary data.</text>
</comment>
<dbReference type="PANTHER" id="PTHR43161">
    <property type="entry name" value="SORBITOL DEHYDROGENASE"/>
    <property type="match status" value="1"/>
</dbReference>
<evidence type="ECO:0000256" key="8">
    <source>
        <dbReference type="ARBA" id="ARBA00025713"/>
    </source>
</evidence>
<dbReference type="SUPFAM" id="SSF51735">
    <property type="entry name" value="NAD(P)-binding Rossmann-fold domains"/>
    <property type="match status" value="1"/>
</dbReference>
<evidence type="ECO:0000256" key="9">
    <source>
        <dbReference type="ARBA" id="ARBA00026119"/>
    </source>
</evidence>
<dbReference type="InParanoid" id="A0A1V8SCE6"/>
<dbReference type="Proteomes" id="UP000192596">
    <property type="component" value="Unassembled WGS sequence"/>
</dbReference>
<evidence type="ECO:0000313" key="13">
    <source>
        <dbReference type="EMBL" id="OQN96822.1"/>
    </source>
</evidence>
<dbReference type="InterPro" id="IPR002328">
    <property type="entry name" value="ADH_Zn_CS"/>
</dbReference>
<dbReference type="STRING" id="1507870.A0A1V8SCE6"/>
<reference evidence="14" key="1">
    <citation type="submission" date="2017-03" db="EMBL/GenBank/DDBJ databases">
        <title>Genomes of endolithic fungi from Antarctica.</title>
        <authorList>
            <person name="Coleine C."/>
            <person name="Masonjones S."/>
            <person name="Stajich J.E."/>
        </authorList>
    </citation>
    <scope>NUCLEOTIDE SEQUENCE [LARGE SCALE GENOMIC DNA]</scope>
    <source>
        <strain evidence="14">CCFEE 5527</strain>
    </source>
</reference>
<keyword evidence="5" id="KW-0560">Oxidoreductase</keyword>
<evidence type="ECO:0000256" key="7">
    <source>
        <dbReference type="ARBA" id="ARBA00024843"/>
    </source>
</evidence>
<dbReference type="EMBL" id="NAJO01000061">
    <property type="protein sequence ID" value="OQN96822.1"/>
    <property type="molecule type" value="Genomic_DNA"/>
</dbReference>
<evidence type="ECO:0000256" key="3">
    <source>
        <dbReference type="ARBA" id="ARBA00022723"/>
    </source>
</evidence>
<dbReference type="EC" id="1.1.1.9" evidence="9"/>
<comment type="pathway">
    <text evidence="8">Carbohydrate degradation; L-arabinose degradation via L-arabinitol; D-xylulose 5-phosphate from L-arabinose (fungal route): step 4/5.</text>
</comment>
<evidence type="ECO:0000256" key="6">
    <source>
        <dbReference type="ARBA" id="ARBA00023027"/>
    </source>
</evidence>
<keyword evidence="3 11" id="KW-0479">Metal-binding</keyword>
<dbReference type="FunFam" id="3.40.50.720:FF:000068">
    <property type="entry name" value="Sorbitol dehydrogenase"/>
    <property type="match status" value="1"/>
</dbReference>
<accession>A0A1V8SCE6</accession>
<dbReference type="InterPro" id="IPR036291">
    <property type="entry name" value="NAD(P)-bd_dom_sf"/>
</dbReference>
<dbReference type="PROSITE" id="PS00059">
    <property type="entry name" value="ADH_ZINC"/>
    <property type="match status" value="1"/>
</dbReference>
<dbReference type="AlphaFoldDB" id="A0A1V8SCE6"/>
<dbReference type="SMART" id="SM00829">
    <property type="entry name" value="PKS_ER"/>
    <property type="match status" value="1"/>
</dbReference>
<evidence type="ECO:0000256" key="1">
    <source>
        <dbReference type="ARBA" id="ARBA00001947"/>
    </source>
</evidence>
<dbReference type="GO" id="GO:0008270">
    <property type="term" value="F:zinc ion binding"/>
    <property type="evidence" value="ECO:0007669"/>
    <property type="project" value="InterPro"/>
</dbReference>
<protein>
    <recommendedName>
        <fullName evidence="9">D-xylulose reductase</fullName>
        <ecNumber evidence="9">1.1.1.9</ecNumber>
    </recommendedName>
    <alternativeName>
        <fullName evidence="10">Xylitol dehydrogenase A</fullName>
    </alternativeName>
</protein>
<keyword evidence="4 11" id="KW-0862">Zinc</keyword>
<evidence type="ECO:0000256" key="11">
    <source>
        <dbReference type="RuleBase" id="RU361277"/>
    </source>
</evidence>
<keyword evidence="14" id="KW-1185">Reference proteome</keyword>
<comment type="cofactor">
    <cofactor evidence="1 11">
        <name>Zn(2+)</name>
        <dbReference type="ChEBI" id="CHEBI:29105"/>
    </cofactor>
</comment>
<sequence>MLPIRSKLASSAVRASSSVVRQRGAVKSFERLSGVQFLGSRSLSTTVSKSCAAHKNLSFVLEKQDHVKFEDRPIPTIQDAHDVIVNVKYTGICGSDVHYWTHGAIGNFVVRAPMVLGHESSGIVEQVGDKVKNLKVGDRVAMEPGVPCRRCERCLEGYYNLCDDMKFAATPPYDGTLAKYYRVPEDFAYKLPDHVTLEEGAVVEPLSVGVHVVKQGDVKPGDSVVVYGAGPVGLLCCAVAKAFGASKVVCIDVNEDRLQFAGKYAATHLFRSQRVSSEENAANMIKEAELGAGADVAIDATGAEPCIQQAIHALRVGGTFVQAGMGKDNITWPITTMCAKELNVRGSFRYKAGDYKLAVDLIATGKVDVKQLITGSVAFEQAEIAFERVKKSEGIKTLIRGPGVNDPSLANAANLTLTN</sequence>
<proteinExistence type="inferred from homology"/>
<dbReference type="OrthoDB" id="3941538at2759"/>
<dbReference type="CDD" id="cd05285">
    <property type="entry name" value="sorbitol_DH"/>
    <property type="match status" value="1"/>
</dbReference>
<dbReference type="InterPro" id="IPR013149">
    <property type="entry name" value="ADH-like_C"/>
</dbReference>
<evidence type="ECO:0000256" key="2">
    <source>
        <dbReference type="ARBA" id="ARBA00008072"/>
    </source>
</evidence>
<dbReference type="SUPFAM" id="SSF50129">
    <property type="entry name" value="GroES-like"/>
    <property type="match status" value="1"/>
</dbReference>
<evidence type="ECO:0000256" key="4">
    <source>
        <dbReference type="ARBA" id="ARBA00022833"/>
    </source>
</evidence>
<dbReference type="InterPro" id="IPR045306">
    <property type="entry name" value="SDH-like"/>
</dbReference>
<dbReference type="FunCoup" id="A0A1V8SCE6">
    <property type="interactions" value="915"/>
</dbReference>
<keyword evidence="6" id="KW-0520">NAD</keyword>
<dbReference type="Pfam" id="PF08240">
    <property type="entry name" value="ADH_N"/>
    <property type="match status" value="1"/>
</dbReference>
<comment type="similarity">
    <text evidence="2 11">Belongs to the zinc-containing alcohol dehydrogenase family.</text>
</comment>
<evidence type="ECO:0000313" key="14">
    <source>
        <dbReference type="Proteomes" id="UP000192596"/>
    </source>
</evidence>
<dbReference type="Pfam" id="PF00107">
    <property type="entry name" value="ADH_zinc_N"/>
    <property type="match status" value="1"/>
</dbReference>